<dbReference type="EMBL" id="JAFBEB010000003">
    <property type="protein sequence ID" value="MBM7589557.1"/>
    <property type="molecule type" value="Genomic_DNA"/>
</dbReference>
<dbReference type="Proteomes" id="UP000717624">
    <property type="component" value="Unassembled WGS sequence"/>
</dbReference>
<evidence type="ECO:0000313" key="3">
    <source>
        <dbReference type="EMBL" id="MBM7589557.1"/>
    </source>
</evidence>
<protein>
    <submittedName>
        <fullName evidence="3">3-hydroxymyristoyl/3-hydroxydecanoyl-(Acyl carrier protein) dehydratase</fullName>
    </submittedName>
</protein>
<keyword evidence="4" id="KW-1185">Reference proteome</keyword>
<evidence type="ECO:0000256" key="1">
    <source>
        <dbReference type="ARBA" id="ARBA00009174"/>
    </source>
</evidence>
<dbReference type="Pfam" id="PF07977">
    <property type="entry name" value="FabA"/>
    <property type="match status" value="1"/>
</dbReference>
<gene>
    <name evidence="3" type="ORF">JOD01_001157</name>
</gene>
<name>A0A938Y0X2_9BACL</name>
<dbReference type="SUPFAM" id="SSF54637">
    <property type="entry name" value="Thioesterase/thiol ester dehydrase-isomerase"/>
    <property type="match status" value="1"/>
</dbReference>
<evidence type="ECO:0000313" key="4">
    <source>
        <dbReference type="Proteomes" id="UP000717624"/>
    </source>
</evidence>
<dbReference type="GO" id="GO:0016829">
    <property type="term" value="F:lyase activity"/>
    <property type="evidence" value="ECO:0007669"/>
    <property type="project" value="UniProtKB-KW"/>
</dbReference>
<dbReference type="AlphaFoldDB" id="A0A938Y0X2"/>
<dbReference type="Gene3D" id="3.10.129.10">
    <property type="entry name" value="Hotdog Thioesterase"/>
    <property type="match status" value="1"/>
</dbReference>
<dbReference type="InterPro" id="IPR029069">
    <property type="entry name" value="HotDog_dom_sf"/>
</dbReference>
<evidence type="ECO:0000256" key="2">
    <source>
        <dbReference type="ARBA" id="ARBA00023239"/>
    </source>
</evidence>
<comment type="caution">
    <text evidence="3">The sequence shown here is derived from an EMBL/GenBank/DDBJ whole genome shotgun (WGS) entry which is preliminary data.</text>
</comment>
<comment type="similarity">
    <text evidence="1">Belongs to the thioester dehydratase family. FabZ subfamily.</text>
</comment>
<accession>A0A938Y0X2</accession>
<keyword evidence="2" id="KW-0456">Lyase</keyword>
<dbReference type="InterPro" id="IPR013114">
    <property type="entry name" value="FabA_FabZ"/>
</dbReference>
<dbReference type="PANTHER" id="PTHR30272">
    <property type="entry name" value="3-HYDROXYACYL-[ACYL-CARRIER-PROTEIN] DEHYDRATASE"/>
    <property type="match status" value="1"/>
</dbReference>
<dbReference type="RefSeq" id="WP_204517287.1">
    <property type="nucleotide sequence ID" value="NZ_BAABIN010000038.1"/>
</dbReference>
<proteinExistence type="inferred from homology"/>
<organism evidence="3 4">
    <name type="scientific">Brevibacillus fulvus</name>
    <dbReference type="NCBI Taxonomy" id="1125967"/>
    <lineage>
        <taxon>Bacteria</taxon>
        <taxon>Bacillati</taxon>
        <taxon>Bacillota</taxon>
        <taxon>Bacilli</taxon>
        <taxon>Bacillales</taxon>
        <taxon>Paenibacillaceae</taxon>
        <taxon>Brevibacillus</taxon>
    </lineage>
</organism>
<dbReference type="PANTHER" id="PTHR30272:SF1">
    <property type="entry name" value="3-HYDROXYACYL-[ACYL-CARRIER-PROTEIN] DEHYDRATASE"/>
    <property type="match status" value="1"/>
</dbReference>
<reference evidence="3" key="1">
    <citation type="submission" date="2021-01" db="EMBL/GenBank/DDBJ databases">
        <title>Genomic Encyclopedia of Type Strains, Phase IV (KMG-IV): sequencing the most valuable type-strain genomes for metagenomic binning, comparative biology and taxonomic classification.</title>
        <authorList>
            <person name="Goeker M."/>
        </authorList>
    </citation>
    <scope>NUCLEOTIDE SEQUENCE</scope>
    <source>
        <strain evidence="3">DSM 25523</strain>
    </source>
</reference>
<sequence>MNWGLIDKVVEWSAGKEAAALQNIGMTSPILDTHFPLKPIWPGVLTMSAVIRLAAGVLESAEGFARKVELSQIANVKWRKYISPGDQLRIDVQVLSLDEAGAVVKGKVSVGNRPVATFGEMTFRFVEGGQANRDRTKMFWQKRGYAGGGEA</sequence>